<dbReference type="Gene3D" id="3.40.50.150">
    <property type="entry name" value="Vaccinia Virus protein VP39"/>
    <property type="match status" value="1"/>
</dbReference>
<gene>
    <name evidence="1" type="ORF">HPT30_18665</name>
</gene>
<dbReference type="RefSeq" id="WP_175372852.1">
    <property type="nucleotide sequence ID" value="NZ_JABWCS010000214.1"/>
</dbReference>
<dbReference type="PANTHER" id="PTHR38451">
    <property type="entry name" value="TRNA (ADENINE(22)-N(1))-METHYLTRANSFERASE"/>
    <property type="match status" value="1"/>
</dbReference>
<evidence type="ECO:0000313" key="2">
    <source>
        <dbReference type="Proteomes" id="UP000564806"/>
    </source>
</evidence>
<name>A0A850EM19_9BACL</name>
<dbReference type="PANTHER" id="PTHR38451:SF1">
    <property type="entry name" value="TRNA (ADENINE(22)-N(1))-METHYLTRANSFERASE"/>
    <property type="match status" value="1"/>
</dbReference>
<dbReference type="AlphaFoldDB" id="A0A850EM19"/>
<dbReference type="Proteomes" id="UP000564806">
    <property type="component" value="Unassembled WGS sequence"/>
</dbReference>
<dbReference type="Pfam" id="PF04816">
    <property type="entry name" value="TrmK"/>
    <property type="match status" value="1"/>
</dbReference>
<dbReference type="InterPro" id="IPR029063">
    <property type="entry name" value="SAM-dependent_MTases_sf"/>
</dbReference>
<organism evidence="1 2">
    <name type="scientific">Paenibacillus agri</name>
    <dbReference type="NCBI Taxonomy" id="2744309"/>
    <lineage>
        <taxon>Bacteria</taxon>
        <taxon>Bacillati</taxon>
        <taxon>Bacillota</taxon>
        <taxon>Bacilli</taxon>
        <taxon>Bacillales</taxon>
        <taxon>Paenibacillaceae</taxon>
        <taxon>Paenibacillus</taxon>
    </lineage>
</organism>
<reference evidence="1" key="1">
    <citation type="submission" date="2020-06" db="EMBL/GenBank/DDBJ databases">
        <title>Paenibacillus sp. nov., isolated from soil.</title>
        <authorList>
            <person name="Seo Y.L."/>
        </authorList>
    </citation>
    <scope>NUCLEOTIDE SEQUENCE [LARGE SCALE GENOMIC DNA]</scope>
    <source>
        <strain evidence="1">JW14</strain>
    </source>
</reference>
<keyword evidence="1" id="KW-0808">Transferase</keyword>
<dbReference type="PIRSF" id="PIRSF018637">
    <property type="entry name" value="TrmK"/>
    <property type="match status" value="1"/>
</dbReference>
<dbReference type="Gene3D" id="1.10.287.1890">
    <property type="match status" value="1"/>
</dbReference>
<dbReference type="GO" id="GO:0032259">
    <property type="term" value="P:methylation"/>
    <property type="evidence" value="ECO:0007669"/>
    <property type="project" value="UniProtKB-KW"/>
</dbReference>
<dbReference type="InterPro" id="IPR006901">
    <property type="entry name" value="TrmK"/>
</dbReference>
<dbReference type="GO" id="GO:0160105">
    <property type="term" value="F:tRNA (adenine(22)-N1)-methyltransferase activity"/>
    <property type="evidence" value="ECO:0007669"/>
    <property type="project" value="InterPro"/>
</dbReference>
<comment type="caution">
    <text evidence="1">The sequence shown here is derived from an EMBL/GenBank/DDBJ whole genome shotgun (WGS) entry which is preliminary data.</text>
</comment>
<proteinExistence type="predicted"/>
<protein>
    <submittedName>
        <fullName evidence="1">tRNA (Adenine(22)-N(1))-methyltransferase TrmK</fullName>
    </submittedName>
</protein>
<dbReference type="EMBL" id="JABWCS010000214">
    <property type="protein sequence ID" value="NUU62373.1"/>
    <property type="molecule type" value="Genomic_DNA"/>
</dbReference>
<evidence type="ECO:0000313" key="1">
    <source>
        <dbReference type="EMBL" id="NUU62373.1"/>
    </source>
</evidence>
<keyword evidence="2" id="KW-1185">Reference proteome</keyword>
<sequence>MNNTKLSERLQLVLEQIPQGSRLADIGSDHALLPVAAIQSGRAVFAVAGEVNEGPFEAARRGVAEAGKGKVISVRRGDGLEVLEPGEVDSITIAGMGGSLIAAILDRGRQQGKLEGVTTLSLQPNVGEDNLRRWLLEHGWVLTAEHILEEDGKIYEILTAVPEATGTHTNDEVYSDLKLAGGEVVCSKDRLIQMGPWLLRSPNDVFFDKWQGEIRKLESILASLSRSELASAEDKRRVITGQIKEITEVLECLRKDKL</sequence>
<accession>A0A850EM19</accession>
<dbReference type="SUPFAM" id="SSF53335">
    <property type="entry name" value="S-adenosyl-L-methionine-dependent methyltransferases"/>
    <property type="match status" value="1"/>
</dbReference>
<keyword evidence="1" id="KW-0489">Methyltransferase</keyword>